<dbReference type="Gene3D" id="1.25.40.690">
    <property type="match status" value="1"/>
</dbReference>
<dbReference type="Proteomes" id="UP000321518">
    <property type="component" value="Unassembled WGS sequence"/>
</dbReference>
<feature type="region of interest" description="Disordered" evidence="1">
    <location>
        <begin position="193"/>
        <end position="243"/>
    </location>
</feature>
<feature type="domain" description="Nuclear pore complex protein NUP96 C-terminal" evidence="2">
    <location>
        <begin position="458"/>
        <end position="782"/>
    </location>
</feature>
<evidence type="ECO:0000256" key="1">
    <source>
        <dbReference type="SAM" id="MobiDB-lite"/>
    </source>
</evidence>
<name>A0A511KL39_RHOTO</name>
<evidence type="ECO:0000313" key="4">
    <source>
        <dbReference type="Proteomes" id="UP000321518"/>
    </source>
</evidence>
<gene>
    <name evidence="3" type="ORF">Rt10032_c13g5106</name>
</gene>
<proteinExistence type="predicted"/>
<accession>A0A511KL39</accession>
<dbReference type="EMBL" id="BJWK01000013">
    <property type="protein sequence ID" value="GEM11089.1"/>
    <property type="molecule type" value="Genomic_DNA"/>
</dbReference>
<organism evidence="3 4">
    <name type="scientific">Rhodotorula toruloides</name>
    <name type="common">Yeast</name>
    <name type="synonym">Rhodosporidium toruloides</name>
    <dbReference type="NCBI Taxonomy" id="5286"/>
    <lineage>
        <taxon>Eukaryota</taxon>
        <taxon>Fungi</taxon>
        <taxon>Dikarya</taxon>
        <taxon>Basidiomycota</taxon>
        <taxon>Pucciniomycotina</taxon>
        <taxon>Microbotryomycetes</taxon>
        <taxon>Sporidiobolales</taxon>
        <taxon>Sporidiobolaceae</taxon>
        <taxon>Rhodotorula</taxon>
    </lineage>
</organism>
<evidence type="ECO:0000259" key="2">
    <source>
        <dbReference type="Pfam" id="PF12110"/>
    </source>
</evidence>
<reference evidence="3 4" key="1">
    <citation type="submission" date="2019-07" db="EMBL/GenBank/DDBJ databases">
        <title>Rhodotorula toruloides NBRC10032 genome sequencing.</title>
        <authorList>
            <person name="Shida Y."/>
            <person name="Takaku H."/>
            <person name="Ogasawara W."/>
            <person name="Mori K."/>
        </authorList>
    </citation>
    <scope>NUCLEOTIDE SEQUENCE [LARGE SCALE GENOMIC DNA]</scope>
    <source>
        <strain evidence="3 4">NBRC10032</strain>
    </source>
</reference>
<dbReference type="AlphaFoldDB" id="A0A511KL39"/>
<feature type="compositionally biased region" description="Acidic residues" evidence="1">
    <location>
        <begin position="201"/>
        <end position="210"/>
    </location>
</feature>
<feature type="compositionally biased region" description="Basic and acidic residues" evidence="1">
    <location>
        <begin position="117"/>
        <end position="126"/>
    </location>
</feature>
<sequence>MARFGLLSDSEDSSDGERSHTSTRRRSSSSPASSPSNSHNGKRAHDEDRSDDEEEDEAFDEEDAPPRSSLHHDHDLDSASDGEGLSSMGDEDEDADMSATASYDSRSQRSRTRSHSRQPDDHRSFDSHTPPLRASSRRALIPARRELSSTPAARAAQKKLFVGTMSTPARMSGLEPKRIAVMQASFFGQAGDAFSQTYGEGGEDEDEREETQERLREEREKKRRTVQAGLAARSQPVPAPQDVPTPAVDPLPFRPLRPVTLVPFDSSITASRTSSLADAGLALSRSFRVGLGPSTSERGGEKIVSLRGVYEVAEGGKLDVTIERINSLSNSPDASSALRLLELQLAQTDIYEPETPYSAPQAVPSSSLRFGDFVDLFTSDASGTTLDEAELFKLGQCLFDEISDLDLPEIGDDGEPVDPAYRAYVLSIRRRALLSSWLSRAASSSASQLATSSSPLDRIFHHLSTHNVSAACDVALESHNLHLATLLSQLGSTVDDSFKEDLYLQLQKWREYGVDEFVEKGYRRIVEVMSGNLGVSEGRAQKGGDAAVEEMHVLEGLSWKAAVGMWLWYGILDDSAAGSDEGASVVANALRRYEEAYVSDSRVSAPLPSHISSASGAPTPGTLDPTYHLLQLFSSPTHSLELALSPLNFGPAKMDYRLPWHLYVLFSRVLRRRDFEDRLEVDLGSDDVMGEDGEDAKEGNSVTADRVTESYAAQLESLGKWEWGAFVLLHLELEECRANAIKNLLTRHVDDLEDPAVGENGKVKFLVETLKIPQVWIYSALADRTLSLPVSKHPHAPFRAYTLLLAAQRTPEAHRLATEQLVPEAIIRNDPGLVRRLLDPFLLDSQDDDDDALAGSVEGWSEGGRVYLLYLLTLDQASIALSSASSASTSSFAPLLSRTIAAVQAFSRGVAETARTKGNRKLRLAVGEMESRLLVLVKAAGGTALEKTQPSLLTASDRSVWIQGANKAFREKGLAKAGGAVKA</sequence>
<feature type="region of interest" description="Disordered" evidence="1">
    <location>
        <begin position="1"/>
        <end position="170"/>
    </location>
</feature>
<feature type="compositionally biased region" description="Acidic residues" evidence="1">
    <location>
        <begin position="49"/>
        <end position="63"/>
    </location>
</feature>
<comment type="caution">
    <text evidence="3">The sequence shown here is derived from an EMBL/GenBank/DDBJ whole genome shotgun (WGS) entry which is preliminary data.</text>
</comment>
<dbReference type="InterPro" id="IPR021967">
    <property type="entry name" value="Nup98_C"/>
</dbReference>
<feature type="compositionally biased region" description="Basic and acidic residues" evidence="1">
    <location>
        <begin position="211"/>
        <end position="220"/>
    </location>
</feature>
<protein>
    <submittedName>
        <fullName evidence="3">Nucleoporin nup189</fullName>
    </submittedName>
</protein>
<dbReference type="Pfam" id="PF12110">
    <property type="entry name" value="Nup96"/>
    <property type="match status" value="1"/>
</dbReference>
<dbReference type="OrthoDB" id="3797628at2759"/>
<feature type="compositionally biased region" description="Low complexity" evidence="1">
    <location>
        <begin position="28"/>
        <end position="39"/>
    </location>
</feature>
<evidence type="ECO:0000313" key="3">
    <source>
        <dbReference type="EMBL" id="GEM11089.1"/>
    </source>
</evidence>